<keyword evidence="2 4" id="KW-0560">Oxidoreductase</keyword>
<dbReference type="InterPro" id="IPR006139">
    <property type="entry name" value="D-isomer_2_OHA_DH_cat_dom"/>
</dbReference>
<gene>
    <name evidence="7" type="ORF">FGL86_13230</name>
</gene>
<dbReference type="Pfam" id="PF00389">
    <property type="entry name" value="2-Hacid_dh"/>
    <property type="match status" value="1"/>
</dbReference>
<feature type="domain" description="D-isomer specific 2-hydroxyacid dehydrogenase NAD-binding" evidence="6">
    <location>
        <begin position="107"/>
        <end position="291"/>
    </location>
</feature>
<dbReference type="OrthoDB" id="9805416at2"/>
<reference evidence="7 8" key="1">
    <citation type="submission" date="2019-06" db="EMBL/GenBank/DDBJ databases">
        <title>Genome analyses of bacteria isolated from kimchi.</title>
        <authorList>
            <person name="Lee S."/>
            <person name="Ahn S."/>
            <person name="Roh S."/>
        </authorList>
    </citation>
    <scope>NUCLEOTIDE SEQUENCE [LARGE SCALE GENOMIC DNA]</scope>
    <source>
        <strain evidence="7 8">CBA4606</strain>
    </source>
</reference>
<dbReference type="CDD" id="cd12162">
    <property type="entry name" value="2-Hacid_dh_4"/>
    <property type="match status" value="1"/>
</dbReference>
<organism evidence="7 8">
    <name type="scientific">Pistricoccus aurantiacus</name>
    <dbReference type="NCBI Taxonomy" id="1883414"/>
    <lineage>
        <taxon>Bacteria</taxon>
        <taxon>Pseudomonadati</taxon>
        <taxon>Pseudomonadota</taxon>
        <taxon>Gammaproteobacteria</taxon>
        <taxon>Oceanospirillales</taxon>
        <taxon>Halomonadaceae</taxon>
        <taxon>Pistricoccus</taxon>
    </lineage>
</organism>
<dbReference type="PANTHER" id="PTHR43761:SF1">
    <property type="entry name" value="D-ISOMER SPECIFIC 2-HYDROXYACID DEHYDROGENASE CATALYTIC DOMAIN-CONTAINING PROTEIN-RELATED"/>
    <property type="match status" value="1"/>
</dbReference>
<dbReference type="GO" id="GO:0016616">
    <property type="term" value="F:oxidoreductase activity, acting on the CH-OH group of donors, NAD or NADP as acceptor"/>
    <property type="evidence" value="ECO:0007669"/>
    <property type="project" value="InterPro"/>
</dbReference>
<sequence>MKAVLLDAATLGEDIDLAPLRACVDTFEVHASTRPEECIPRLHEAEIAIVNKVVLDAEVLESSPTVKLICLTATGTDNVDLEAAKRLGITVRNVNAYGTASVAQHTLMLMLALANRLPLYQRDVLAGRWSESPFFCLMDHRTLQLADKQLVIVGQGELGQAVATLAEAFGMRVSFAARPGGKGQDSRPTLVELAPQADVISLHCPLTQSTRHLIDADLLARLKPQALLINCARGSIVDEPAALGALQAGRLGGLGVDTLPQEPPPRDHPLLRALRDHQDAPLNLIVTPHNAWISPEARASVVRLTVDNIRSWQDADHAH</sequence>
<keyword evidence="3" id="KW-0520">NAD</keyword>
<evidence type="ECO:0000256" key="2">
    <source>
        <dbReference type="ARBA" id="ARBA00023002"/>
    </source>
</evidence>
<dbReference type="Pfam" id="PF02826">
    <property type="entry name" value="2-Hacid_dh_C"/>
    <property type="match status" value="1"/>
</dbReference>
<protein>
    <submittedName>
        <fullName evidence="7">D-2-hydroxyacid dehydrogenase</fullName>
    </submittedName>
</protein>
<dbReference type="Proteomes" id="UP000321272">
    <property type="component" value="Chromosome"/>
</dbReference>
<dbReference type="EMBL" id="CP042382">
    <property type="protein sequence ID" value="QEA39939.1"/>
    <property type="molecule type" value="Genomic_DNA"/>
</dbReference>
<accession>A0A5B8SS37</accession>
<dbReference type="Gene3D" id="3.40.50.720">
    <property type="entry name" value="NAD(P)-binding Rossmann-like Domain"/>
    <property type="match status" value="2"/>
</dbReference>
<comment type="similarity">
    <text evidence="1 4">Belongs to the D-isomer specific 2-hydroxyacid dehydrogenase family.</text>
</comment>
<dbReference type="PANTHER" id="PTHR43761">
    <property type="entry name" value="D-ISOMER SPECIFIC 2-HYDROXYACID DEHYDROGENASE FAMILY PROTEIN (AFU_ORTHOLOGUE AFUA_1G13630)"/>
    <property type="match status" value="1"/>
</dbReference>
<dbReference type="InterPro" id="IPR036291">
    <property type="entry name" value="NAD(P)-bd_dom_sf"/>
</dbReference>
<dbReference type="SUPFAM" id="SSF52283">
    <property type="entry name" value="Formate/glycerate dehydrogenase catalytic domain-like"/>
    <property type="match status" value="1"/>
</dbReference>
<evidence type="ECO:0000313" key="8">
    <source>
        <dbReference type="Proteomes" id="UP000321272"/>
    </source>
</evidence>
<evidence type="ECO:0000256" key="3">
    <source>
        <dbReference type="ARBA" id="ARBA00023027"/>
    </source>
</evidence>
<feature type="domain" description="D-isomer specific 2-hydroxyacid dehydrogenase catalytic" evidence="5">
    <location>
        <begin position="15"/>
        <end position="314"/>
    </location>
</feature>
<dbReference type="AlphaFoldDB" id="A0A5B8SS37"/>
<keyword evidence="8" id="KW-1185">Reference proteome</keyword>
<dbReference type="KEGG" id="paur:FGL86_13230"/>
<evidence type="ECO:0000256" key="1">
    <source>
        <dbReference type="ARBA" id="ARBA00005854"/>
    </source>
</evidence>
<dbReference type="SUPFAM" id="SSF51735">
    <property type="entry name" value="NAD(P)-binding Rossmann-fold domains"/>
    <property type="match status" value="1"/>
</dbReference>
<dbReference type="GO" id="GO:0051287">
    <property type="term" value="F:NAD binding"/>
    <property type="evidence" value="ECO:0007669"/>
    <property type="project" value="InterPro"/>
</dbReference>
<dbReference type="RefSeq" id="WP_147184987.1">
    <property type="nucleotide sequence ID" value="NZ_CP042382.1"/>
</dbReference>
<evidence type="ECO:0000259" key="5">
    <source>
        <dbReference type="Pfam" id="PF00389"/>
    </source>
</evidence>
<dbReference type="InterPro" id="IPR050418">
    <property type="entry name" value="D-iso_2-hydroxyacid_DH_PdxB"/>
</dbReference>
<name>A0A5B8SS37_9GAMM</name>
<evidence type="ECO:0000313" key="7">
    <source>
        <dbReference type="EMBL" id="QEA39939.1"/>
    </source>
</evidence>
<evidence type="ECO:0000256" key="4">
    <source>
        <dbReference type="RuleBase" id="RU003719"/>
    </source>
</evidence>
<proteinExistence type="inferred from homology"/>
<evidence type="ECO:0000259" key="6">
    <source>
        <dbReference type="Pfam" id="PF02826"/>
    </source>
</evidence>
<dbReference type="InterPro" id="IPR006140">
    <property type="entry name" value="D-isomer_DH_NAD-bd"/>
</dbReference>